<reference evidence="2" key="1">
    <citation type="submission" date="2020-05" db="EMBL/GenBank/DDBJ databases">
        <authorList>
            <person name="Chiriac C."/>
            <person name="Salcher M."/>
            <person name="Ghai R."/>
            <person name="Kavagutti S V."/>
        </authorList>
    </citation>
    <scope>NUCLEOTIDE SEQUENCE</scope>
</reference>
<dbReference type="EMBL" id="LR796419">
    <property type="protein sequence ID" value="CAB4142722.1"/>
    <property type="molecule type" value="Genomic_DNA"/>
</dbReference>
<gene>
    <name evidence="2" type="ORF">UFOVP1414_33</name>
    <name evidence="1" type="ORF">UFOVP442_44</name>
</gene>
<evidence type="ECO:0000313" key="1">
    <source>
        <dbReference type="EMBL" id="CAB4142722.1"/>
    </source>
</evidence>
<sequence>MPETKFKFPKSMGACADMLFVLREERLAAEKAAAVIAAKETALKEYIINNLPKSDTGSQGKTHRVSVVTKIVPQVEDWEKVYTYITKTKNFQLLQRRLSDAAVEEIWESGKKVPGVGTFNVVKISLTKI</sequence>
<accession>A0A6J5SD98</accession>
<evidence type="ECO:0000313" key="2">
    <source>
        <dbReference type="EMBL" id="CAB4211850.1"/>
    </source>
</evidence>
<organism evidence="2">
    <name type="scientific">uncultured Caudovirales phage</name>
    <dbReference type="NCBI Taxonomy" id="2100421"/>
    <lineage>
        <taxon>Viruses</taxon>
        <taxon>Duplodnaviria</taxon>
        <taxon>Heunggongvirae</taxon>
        <taxon>Uroviricota</taxon>
        <taxon>Caudoviricetes</taxon>
        <taxon>Peduoviridae</taxon>
        <taxon>Maltschvirus</taxon>
        <taxon>Maltschvirus maltsch</taxon>
    </lineage>
</organism>
<name>A0A6J5SD98_9CAUD</name>
<proteinExistence type="predicted"/>
<dbReference type="EMBL" id="LR797380">
    <property type="protein sequence ID" value="CAB4211850.1"/>
    <property type="molecule type" value="Genomic_DNA"/>
</dbReference>
<protein>
    <submittedName>
        <fullName evidence="2">Uncharacterized protein</fullName>
    </submittedName>
</protein>